<organism evidence="5">
    <name type="scientific">Roseihalotalea indica</name>
    <dbReference type="NCBI Taxonomy" id="2867963"/>
    <lineage>
        <taxon>Bacteria</taxon>
        <taxon>Pseudomonadati</taxon>
        <taxon>Bacteroidota</taxon>
        <taxon>Cytophagia</taxon>
        <taxon>Cytophagales</taxon>
        <taxon>Catalimonadaceae</taxon>
        <taxon>Roseihalotalea</taxon>
    </lineage>
</organism>
<evidence type="ECO:0000256" key="4">
    <source>
        <dbReference type="ARBA" id="ARBA00023163"/>
    </source>
</evidence>
<evidence type="ECO:0000256" key="3">
    <source>
        <dbReference type="ARBA" id="ARBA00023125"/>
    </source>
</evidence>
<dbReference type="Gene3D" id="1.10.10.10">
    <property type="entry name" value="Winged helix-like DNA-binding domain superfamily/Winged helix DNA-binding domain"/>
    <property type="match status" value="1"/>
</dbReference>
<gene>
    <name evidence="5" type="ORF">K4G66_24475</name>
</gene>
<reference evidence="5" key="1">
    <citation type="journal article" date="2023" name="Comput. Struct. Biotechnol. J.">
        <title>Discovery of a novel marine Bacteroidetes with a rich repertoire of carbohydrate-active enzymes.</title>
        <authorList>
            <person name="Chen B."/>
            <person name="Liu G."/>
            <person name="Chen Q."/>
            <person name="Wang H."/>
            <person name="Liu L."/>
            <person name="Tang K."/>
        </authorList>
    </citation>
    <scope>NUCLEOTIDE SEQUENCE</scope>
    <source>
        <strain evidence="5">TK19036</strain>
    </source>
</reference>
<sequence length="136" mass="16000">MKELTKAEEQVMQILWQIQRGFVKDILAKMAKPKPAYNTVSTIVRILEKKGFVGYKAYGKTHEYYPLIDKKTYSSFFLKNFLSGYFGGSFPKLVSFFAQENDMDIHEFEQLMKYVEDDLKEEDDDEQQKPPSDMEK</sequence>
<dbReference type="Gene3D" id="1.10.4040.10">
    <property type="entry name" value="Penicillinase repressor domain"/>
    <property type="match status" value="1"/>
</dbReference>
<evidence type="ECO:0000256" key="1">
    <source>
        <dbReference type="ARBA" id="ARBA00011046"/>
    </source>
</evidence>
<dbReference type="EMBL" id="CP120682">
    <property type="protein sequence ID" value="WKN35534.1"/>
    <property type="molecule type" value="Genomic_DNA"/>
</dbReference>
<dbReference type="InterPro" id="IPR036388">
    <property type="entry name" value="WH-like_DNA-bd_sf"/>
</dbReference>
<dbReference type="GO" id="GO:0045892">
    <property type="term" value="P:negative regulation of DNA-templated transcription"/>
    <property type="evidence" value="ECO:0007669"/>
    <property type="project" value="InterPro"/>
</dbReference>
<keyword evidence="2" id="KW-0805">Transcription regulation</keyword>
<proteinExistence type="inferred from homology"/>
<dbReference type="AlphaFoldDB" id="A0AA49GQR8"/>
<dbReference type="InterPro" id="IPR005650">
    <property type="entry name" value="BlaI_family"/>
</dbReference>
<name>A0AA49GQR8_9BACT</name>
<evidence type="ECO:0000256" key="2">
    <source>
        <dbReference type="ARBA" id="ARBA00023015"/>
    </source>
</evidence>
<dbReference type="PIRSF" id="PIRSF019455">
    <property type="entry name" value="CopR_AtkY"/>
    <property type="match status" value="1"/>
</dbReference>
<accession>A0AA49GQR8</accession>
<evidence type="ECO:0000313" key="5">
    <source>
        <dbReference type="EMBL" id="WKN35534.1"/>
    </source>
</evidence>
<protein>
    <submittedName>
        <fullName evidence="5">BlaI/MecI/CopY family transcriptional regulator</fullName>
    </submittedName>
</protein>
<dbReference type="Pfam" id="PF03965">
    <property type="entry name" value="Penicillinase_R"/>
    <property type="match status" value="1"/>
</dbReference>
<dbReference type="GO" id="GO:0003677">
    <property type="term" value="F:DNA binding"/>
    <property type="evidence" value="ECO:0007669"/>
    <property type="project" value="UniProtKB-KW"/>
</dbReference>
<comment type="similarity">
    <text evidence="1">Belongs to the BlaI transcriptional regulatory family.</text>
</comment>
<dbReference type="SUPFAM" id="SSF46785">
    <property type="entry name" value="Winged helix' DNA-binding domain"/>
    <property type="match status" value="1"/>
</dbReference>
<dbReference type="InterPro" id="IPR036390">
    <property type="entry name" value="WH_DNA-bd_sf"/>
</dbReference>
<keyword evidence="3" id="KW-0238">DNA-binding</keyword>
<reference evidence="5" key="2">
    <citation type="journal article" date="2024" name="Antonie Van Leeuwenhoek">
        <title>Roseihalotalea indica gen. nov., sp. nov., a halophilic Bacteroidetes from mesopelagic Southwest Indian Ocean with higher carbohydrate metabolic potential.</title>
        <authorList>
            <person name="Chen B."/>
            <person name="Zhang M."/>
            <person name="Lin D."/>
            <person name="Ye J."/>
            <person name="Tang K."/>
        </authorList>
    </citation>
    <scope>NUCLEOTIDE SEQUENCE</scope>
    <source>
        <strain evidence="5">TK19036</strain>
    </source>
</reference>
<keyword evidence="4" id="KW-0804">Transcription</keyword>